<accession>A0A9D4VRV1</accession>
<dbReference type="Proteomes" id="UP001058974">
    <property type="component" value="Chromosome 7"/>
</dbReference>
<name>A0A9D4VRV1_PEA</name>
<comment type="caution">
    <text evidence="1">The sequence shown here is derived from an EMBL/GenBank/DDBJ whole genome shotgun (WGS) entry which is preliminary data.</text>
</comment>
<evidence type="ECO:0000313" key="2">
    <source>
        <dbReference type="Proteomes" id="UP001058974"/>
    </source>
</evidence>
<dbReference type="EMBL" id="JAMSHJ010000007">
    <property type="protein sequence ID" value="KAI5387580.1"/>
    <property type="molecule type" value="Genomic_DNA"/>
</dbReference>
<dbReference type="Gramene" id="Psat07G0361400-T1">
    <property type="protein sequence ID" value="KAI5387580.1"/>
    <property type="gene ID" value="KIW84_073614"/>
</dbReference>
<protein>
    <submittedName>
        <fullName evidence="1">Uncharacterized protein</fullName>
    </submittedName>
</protein>
<keyword evidence="2" id="KW-1185">Reference proteome</keyword>
<reference evidence="1 2" key="1">
    <citation type="journal article" date="2022" name="Nat. Genet.">
        <title>Improved pea reference genome and pan-genome highlight genomic features and evolutionary characteristics.</title>
        <authorList>
            <person name="Yang T."/>
            <person name="Liu R."/>
            <person name="Luo Y."/>
            <person name="Hu S."/>
            <person name="Wang D."/>
            <person name="Wang C."/>
            <person name="Pandey M.K."/>
            <person name="Ge S."/>
            <person name="Xu Q."/>
            <person name="Li N."/>
            <person name="Li G."/>
            <person name="Huang Y."/>
            <person name="Saxena R.K."/>
            <person name="Ji Y."/>
            <person name="Li M."/>
            <person name="Yan X."/>
            <person name="He Y."/>
            <person name="Liu Y."/>
            <person name="Wang X."/>
            <person name="Xiang C."/>
            <person name="Varshney R.K."/>
            <person name="Ding H."/>
            <person name="Gao S."/>
            <person name="Zong X."/>
        </authorList>
    </citation>
    <scope>NUCLEOTIDE SEQUENCE [LARGE SCALE GENOMIC DNA]</scope>
    <source>
        <strain evidence="1 2">cv. Zhongwan 6</strain>
    </source>
</reference>
<sequence>MTLTIDAVNLLSLTCYCNPTIEFIPVNLTSNVDALIDLGYDDTHIEPYDAAQCSYDLLIGLGSVKFLELHHDTLEGFNILTKHDSGILKCG</sequence>
<gene>
    <name evidence="1" type="ORF">KIW84_073614</name>
</gene>
<evidence type="ECO:0000313" key="1">
    <source>
        <dbReference type="EMBL" id="KAI5387580.1"/>
    </source>
</evidence>
<proteinExistence type="predicted"/>
<organism evidence="1 2">
    <name type="scientific">Pisum sativum</name>
    <name type="common">Garden pea</name>
    <name type="synonym">Lathyrus oleraceus</name>
    <dbReference type="NCBI Taxonomy" id="3888"/>
    <lineage>
        <taxon>Eukaryota</taxon>
        <taxon>Viridiplantae</taxon>
        <taxon>Streptophyta</taxon>
        <taxon>Embryophyta</taxon>
        <taxon>Tracheophyta</taxon>
        <taxon>Spermatophyta</taxon>
        <taxon>Magnoliopsida</taxon>
        <taxon>eudicotyledons</taxon>
        <taxon>Gunneridae</taxon>
        <taxon>Pentapetalae</taxon>
        <taxon>rosids</taxon>
        <taxon>fabids</taxon>
        <taxon>Fabales</taxon>
        <taxon>Fabaceae</taxon>
        <taxon>Papilionoideae</taxon>
        <taxon>50 kb inversion clade</taxon>
        <taxon>NPAAA clade</taxon>
        <taxon>Hologalegina</taxon>
        <taxon>IRL clade</taxon>
        <taxon>Fabeae</taxon>
        <taxon>Lathyrus</taxon>
    </lineage>
</organism>
<dbReference type="Gramene" id="Psat7g161920.1">
    <property type="protein sequence ID" value="Psat7g161920.1.cds"/>
    <property type="gene ID" value="Psat7g161920"/>
</dbReference>
<dbReference type="AlphaFoldDB" id="A0A9D4VRV1"/>